<dbReference type="Proteomes" id="UP000676336">
    <property type="component" value="Unassembled WGS sequence"/>
</dbReference>
<evidence type="ECO:0000313" key="1">
    <source>
        <dbReference type="EMBL" id="CAF4686508.1"/>
    </source>
</evidence>
<feature type="non-terminal residue" evidence="1">
    <location>
        <position position="1"/>
    </location>
</feature>
<dbReference type="EMBL" id="CAJOBI010122814">
    <property type="protein sequence ID" value="CAF4686508.1"/>
    <property type="molecule type" value="Genomic_DNA"/>
</dbReference>
<organism evidence="1 3">
    <name type="scientific">Rotaria magnacalcarata</name>
    <dbReference type="NCBI Taxonomy" id="392030"/>
    <lineage>
        <taxon>Eukaryota</taxon>
        <taxon>Metazoa</taxon>
        <taxon>Spiralia</taxon>
        <taxon>Gnathifera</taxon>
        <taxon>Rotifera</taxon>
        <taxon>Eurotatoria</taxon>
        <taxon>Bdelloidea</taxon>
        <taxon>Philodinida</taxon>
        <taxon>Philodinidae</taxon>
        <taxon>Rotaria</taxon>
    </lineage>
</organism>
<comment type="caution">
    <text evidence="1">The sequence shown here is derived from an EMBL/GenBank/DDBJ whole genome shotgun (WGS) entry which is preliminary data.</text>
</comment>
<dbReference type="EMBL" id="CAJOBJ010173166">
    <property type="protein sequence ID" value="CAF4890656.1"/>
    <property type="molecule type" value="Genomic_DNA"/>
</dbReference>
<sequence>QETTITLIGALQKLGLENYGIIVFGSKIRLVKTNEQTWGSGCKTILSQQIRFDQDDETKDAQALECAIDLLKNSSTRGEKK</sequence>
<name>A0A8S3A2G7_9BILA</name>
<feature type="non-terminal residue" evidence="1">
    <location>
        <position position="81"/>
    </location>
</feature>
<evidence type="ECO:0000313" key="3">
    <source>
        <dbReference type="Proteomes" id="UP000676336"/>
    </source>
</evidence>
<protein>
    <submittedName>
        <fullName evidence="1">Uncharacterized protein</fullName>
    </submittedName>
</protein>
<gene>
    <name evidence="2" type="ORF">GIL414_LOCUS51324</name>
    <name evidence="1" type="ORF">SMN809_LOCUS42494</name>
</gene>
<accession>A0A8S3A2G7</accession>
<reference evidence="1" key="1">
    <citation type="submission" date="2021-02" db="EMBL/GenBank/DDBJ databases">
        <authorList>
            <person name="Nowell W R."/>
        </authorList>
    </citation>
    <scope>NUCLEOTIDE SEQUENCE</scope>
</reference>
<dbReference type="AlphaFoldDB" id="A0A8S3A2G7"/>
<proteinExistence type="predicted"/>
<evidence type="ECO:0000313" key="2">
    <source>
        <dbReference type="EMBL" id="CAF4890656.1"/>
    </source>
</evidence>
<dbReference type="Proteomes" id="UP000681720">
    <property type="component" value="Unassembled WGS sequence"/>
</dbReference>